<dbReference type="GO" id="GO:0006606">
    <property type="term" value="P:protein import into nucleus"/>
    <property type="evidence" value="ECO:0007669"/>
    <property type="project" value="TreeGrafter"/>
</dbReference>
<keyword evidence="4 9" id="KW-0509">mRNA transport</keyword>
<dbReference type="Pfam" id="PF07575">
    <property type="entry name" value="Nucleopor_Nup85"/>
    <property type="match status" value="1"/>
</dbReference>
<evidence type="ECO:0000256" key="4">
    <source>
        <dbReference type="ARBA" id="ARBA00022816"/>
    </source>
</evidence>
<dbReference type="GO" id="GO:0017056">
    <property type="term" value="F:structural constituent of nuclear pore"/>
    <property type="evidence" value="ECO:0007669"/>
    <property type="project" value="TreeGrafter"/>
</dbReference>
<keyword evidence="5 9" id="KW-0653">Protein transport</keyword>
<dbReference type="GO" id="GO:0031080">
    <property type="term" value="C:nuclear pore outer ring"/>
    <property type="evidence" value="ECO:0007669"/>
    <property type="project" value="TreeGrafter"/>
</dbReference>
<evidence type="ECO:0000256" key="1">
    <source>
        <dbReference type="ARBA" id="ARBA00004567"/>
    </source>
</evidence>
<keyword evidence="11" id="KW-1185">Reference proteome</keyword>
<evidence type="ECO:0000313" key="11">
    <source>
        <dbReference type="Proteomes" id="UP000236544"/>
    </source>
</evidence>
<keyword evidence="8 9" id="KW-0539">Nucleus</keyword>
<evidence type="ECO:0000256" key="6">
    <source>
        <dbReference type="ARBA" id="ARBA00023010"/>
    </source>
</evidence>
<dbReference type="GO" id="GO:0031965">
    <property type="term" value="C:nuclear membrane"/>
    <property type="evidence" value="ECO:0007669"/>
    <property type="project" value="UniProtKB-UniRule"/>
</dbReference>
<evidence type="ECO:0000256" key="9">
    <source>
        <dbReference type="RuleBase" id="RU365073"/>
    </source>
</evidence>
<dbReference type="Proteomes" id="UP000236544">
    <property type="component" value="Unassembled WGS sequence"/>
</dbReference>
<dbReference type="GO" id="GO:0045893">
    <property type="term" value="P:positive regulation of DNA-templated transcription"/>
    <property type="evidence" value="ECO:0007669"/>
    <property type="project" value="TreeGrafter"/>
</dbReference>
<keyword evidence="9" id="KW-0472">Membrane</keyword>
<evidence type="ECO:0000256" key="8">
    <source>
        <dbReference type="ARBA" id="ARBA00023242"/>
    </source>
</evidence>
<keyword evidence="7 9" id="KW-0906">Nuclear pore complex</keyword>
<evidence type="ECO:0000256" key="7">
    <source>
        <dbReference type="ARBA" id="ARBA00023132"/>
    </source>
</evidence>
<accession>A0A0N7ML06</accession>
<evidence type="ECO:0000256" key="2">
    <source>
        <dbReference type="ARBA" id="ARBA00005573"/>
    </source>
</evidence>
<dbReference type="AlphaFoldDB" id="A0A0N7ML06"/>
<reference evidence="11" key="1">
    <citation type="submission" date="2015-10" db="EMBL/GenBank/DDBJ databases">
        <authorList>
            <person name="Devillers H."/>
        </authorList>
    </citation>
    <scope>NUCLEOTIDE SEQUENCE [LARGE SCALE GENOMIC DNA]</scope>
</reference>
<evidence type="ECO:0000313" key="10">
    <source>
        <dbReference type="EMBL" id="CUS20944.1"/>
    </source>
</evidence>
<evidence type="ECO:0000256" key="3">
    <source>
        <dbReference type="ARBA" id="ARBA00022448"/>
    </source>
</evidence>
<proteinExistence type="inferred from homology"/>
<organism evidence="10 11">
    <name type="scientific">Lachancea quebecensis</name>
    <dbReference type="NCBI Taxonomy" id="1654605"/>
    <lineage>
        <taxon>Eukaryota</taxon>
        <taxon>Fungi</taxon>
        <taxon>Dikarya</taxon>
        <taxon>Ascomycota</taxon>
        <taxon>Saccharomycotina</taxon>
        <taxon>Saccharomycetes</taxon>
        <taxon>Saccharomycetales</taxon>
        <taxon>Saccharomycetaceae</taxon>
        <taxon>Lachancea</taxon>
    </lineage>
</organism>
<comment type="subcellular location">
    <subcellularLocation>
        <location evidence="1 9">Nucleus</location>
        <location evidence="1 9">Nuclear pore complex</location>
    </subcellularLocation>
</comment>
<keyword evidence="3 9" id="KW-0813">Transport</keyword>
<protein>
    <recommendedName>
        <fullName evidence="9">Nuclear pore complex protein Nup85</fullName>
    </recommendedName>
</protein>
<comment type="function">
    <text evidence="9">Functions as a component of the nuclear pore complex (NPC).</text>
</comment>
<dbReference type="OrthoDB" id="17644at2759"/>
<comment type="subunit">
    <text evidence="9">Component of the nuclear pore complex (NPC).</text>
</comment>
<dbReference type="GO" id="GO:0006406">
    <property type="term" value="P:mRNA export from nucleus"/>
    <property type="evidence" value="ECO:0007669"/>
    <property type="project" value="TreeGrafter"/>
</dbReference>
<evidence type="ECO:0000256" key="5">
    <source>
        <dbReference type="ARBA" id="ARBA00022927"/>
    </source>
</evidence>
<comment type="similarity">
    <text evidence="2 9">Belongs to the nucleoporin Nup85 family.</text>
</comment>
<sequence length="739" mass="83525">MTANILGEKSDLFMDVDNLDFLKDSTTDINDESYMDEANLDVDEVSGAVETQFEGEQPIKEPLSSFRTEGKALQFRMGPVLSHSLGFVSGKCQDASESKLYTPKFHSIDTSENYKQYIMTCFEIYKNLGEDRFFSVPTMGLVNHSAPMEHSQAVNIAIEAMADELEVFSGTQRPARAAELEECLAIINCTKALHFADGSENEEANPTVLTHLTQWINRADGEPSEEAVAEAFKDSCPYKSPLFWRLVNQLLLRGLFEQAIGVLERSHLLKDIENTCEVTFNVLNDAISLIKQYPFELGEVFREWKAAALQISQFFVDSATNIDPELRDFVSDMVLLISGTQSKILQYSRTWYESFCGLMLFYIPTLELTEEYLQISLKAHPLDVCNNWEQACVNVIQGKLYAVLPILESLDYCTAVFYSAICEAKGLLENSSTLAIHANGSEGLEGDLFSSNNSMACYLMHEFALELCCYEDKNLWSVGIGILALSPSDNDSAKRLAIAELLPHYPFQNNDDIEWLLTLCAKWRLPDVAKTIYRILGNKVLYENNVIEAMTNFSKAGEFEWVKHYSWMIFEASAMKGAPLEDMIIDAIVSGEAEAELSPEVLQSVMTNAMRQTLSPYAVLYQFYQQRAAQEWENALSSLLSLLEFRYMPKHYISLLVAQFLYPTFLRDDTVSISEDMVIRIIKTLDRVSMDDKSVALYEALKSGEGLGDEELPKQLRDLLPLVRQRLSYKICQEFMSVA</sequence>
<name>A0A0N7ML06_9SACH</name>
<gene>
    <name evidence="10" type="ORF">LAQU0_S02e01970g</name>
</gene>
<dbReference type="InterPro" id="IPR011502">
    <property type="entry name" value="Nucleoporin_Nup85"/>
</dbReference>
<keyword evidence="6 9" id="KW-0811">Translocation</keyword>
<dbReference type="EMBL" id="LN890542">
    <property type="protein sequence ID" value="CUS20944.1"/>
    <property type="molecule type" value="Genomic_DNA"/>
</dbReference>
<dbReference type="PANTHER" id="PTHR13373">
    <property type="entry name" value="FROUNT PROTEIN-RELATED"/>
    <property type="match status" value="1"/>
</dbReference>
<dbReference type="PANTHER" id="PTHR13373:SF21">
    <property type="entry name" value="NUCLEAR PORE COMPLEX PROTEIN NUP85"/>
    <property type="match status" value="1"/>
</dbReference>